<proteinExistence type="predicted"/>
<dbReference type="NCBIfam" id="TIGR03831">
    <property type="entry name" value="YgiT_finger"/>
    <property type="match status" value="1"/>
</dbReference>
<accession>A0A1H3NM63</accession>
<gene>
    <name evidence="1" type="ORF">SAMN05421736_104129</name>
</gene>
<dbReference type="InterPro" id="IPR022451">
    <property type="entry name" value="CHP03829_YokU"/>
</dbReference>
<dbReference type="Proteomes" id="UP000198935">
    <property type="component" value="Unassembled WGS sequence"/>
</dbReference>
<dbReference type="InterPro" id="IPR022453">
    <property type="entry name" value="Znf_MqsA-type"/>
</dbReference>
<evidence type="ECO:0000313" key="2">
    <source>
        <dbReference type="Proteomes" id="UP000198935"/>
    </source>
</evidence>
<evidence type="ECO:0000313" key="1">
    <source>
        <dbReference type="EMBL" id="SDY89991.1"/>
    </source>
</evidence>
<dbReference type="CDD" id="cd12870">
    <property type="entry name" value="MqsA"/>
    <property type="match status" value="1"/>
</dbReference>
<dbReference type="STRING" id="1503961.SAMN05421736_104129"/>
<name>A0A1H3NM63_9BACI</name>
<dbReference type="Pfam" id="PF14122">
    <property type="entry name" value="YokU"/>
    <property type="match status" value="1"/>
</dbReference>
<keyword evidence="2" id="KW-1185">Reference proteome</keyword>
<sequence length="112" mass="12990">MEKRNGTTERKSGERTSLRGDNMRCQWCLSEKAVQSPELAFWELPDGSRAIEIQEVPSIKCSSCHIIYIDDKHVAEIENQLLFIDTTKLAKVVSYDELMNMPKLLKKNYFCF</sequence>
<protein>
    <submittedName>
        <fullName evidence="1">Uncharacterized protein, YokU family</fullName>
    </submittedName>
</protein>
<dbReference type="AlphaFoldDB" id="A0A1H3NM63"/>
<dbReference type="EMBL" id="FNPI01000004">
    <property type="protein sequence ID" value="SDY89991.1"/>
    <property type="molecule type" value="Genomic_DNA"/>
</dbReference>
<dbReference type="NCBIfam" id="TIGR03829">
    <property type="entry name" value="YokU_near_AblA"/>
    <property type="match status" value="1"/>
</dbReference>
<organism evidence="1 2">
    <name type="scientific">Evansella caseinilytica</name>
    <dbReference type="NCBI Taxonomy" id="1503961"/>
    <lineage>
        <taxon>Bacteria</taxon>
        <taxon>Bacillati</taxon>
        <taxon>Bacillota</taxon>
        <taxon>Bacilli</taxon>
        <taxon>Bacillales</taxon>
        <taxon>Bacillaceae</taxon>
        <taxon>Evansella</taxon>
    </lineage>
</organism>
<reference evidence="2" key="1">
    <citation type="submission" date="2016-10" db="EMBL/GenBank/DDBJ databases">
        <authorList>
            <person name="Varghese N."/>
            <person name="Submissions S."/>
        </authorList>
    </citation>
    <scope>NUCLEOTIDE SEQUENCE [LARGE SCALE GENOMIC DNA]</scope>
    <source>
        <strain evidence="2">SP</strain>
    </source>
</reference>